<dbReference type="PANTHER" id="PTHR32170">
    <property type="entry name" value="PROTEASOME ACTIVATOR COMPLEX SUBUNIT 4"/>
    <property type="match status" value="1"/>
</dbReference>
<name>A0A915JHA3_ROMCU</name>
<organism evidence="1 2">
    <name type="scientific">Romanomermis culicivorax</name>
    <name type="common">Nematode worm</name>
    <dbReference type="NCBI Taxonomy" id="13658"/>
    <lineage>
        <taxon>Eukaryota</taxon>
        <taxon>Metazoa</taxon>
        <taxon>Ecdysozoa</taxon>
        <taxon>Nematoda</taxon>
        <taxon>Enoplea</taxon>
        <taxon>Dorylaimia</taxon>
        <taxon>Mermithida</taxon>
        <taxon>Mermithoidea</taxon>
        <taxon>Mermithidae</taxon>
        <taxon>Romanomermis</taxon>
    </lineage>
</organism>
<accession>A0A915JHA3</accession>
<dbReference type="InterPro" id="IPR035309">
    <property type="entry name" value="PSME4"/>
</dbReference>
<dbReference type="OMA" id="MNTEYET"/>
<keyword evidence="1" id="KW-1185">Reference proteome</keyword>
<dbReference type="Proteomes" id="UP000887565">
    <property type="component" value="Unplaced"/>
</dbReference>
<dbReference type="GO" id="GO:0070628">
    <property type="term" value="F:proteasome binding"/>
    <property type="evidence" value="ECO:0007669"/>
    <property type="project" value="InterPro"/>
</dbReference>
<dbReference type="AlphaFoldDB" id="A0A915JHA3"/>
<proteinExistence type="predicted"/>
<evidence type="ECO:0000313" key="1">
    <source>
        <dbReference type="Proteomes" id="UP000887565"/>
    </source>
</evidence>
<dbReference type="PANTHER" id="PTHR32170:SF3">
    <property type="entry name" value="PROTEASOME ACTIVATOR COMPLEX SUBUNIT 4"/>
    <property type="match status" value="1"/>
</dbReference>
<protein>
    <submittedName>
        <fullName evidence="2">Proteasome activator Blm10 mid region domain-containing protein</fullName>
    </submittedName>
</protein>
<sequence>MEEESKKYQKLNSYVKFLPYYDDIEKEADWQLRDIKSGLAYSILWREQRPALIHWACELDRYVHLYGFRFSKEDHVLFVKTMYELIVMPGMELRLVKTFSLILNNLLKKISLLSRDDLVVPWRPLYDLYYFVAYKSLEEEGLFMLPSDLCKSIENLIARARNYFPKESTREILTEFRPLMCIWDASYLRAWNCLNLFLPTRLSSLQEHESHGFKLWIDELSSAIFGSKNEPPWAPSVYDLLARLVFENVGYVDLEPYMDEIFTKILRPLEK</sequence>
<dbReference type="GO" id="GO:0016504">
    <property type="term" value="F:peptidase activator activity"/>
    <property type="evidence" value="ECO:0007669"/>
    <property type="project" value="InterPro"/>
</dbReference>
<dbReference type="GO" id="GO:0005829">
    <property type="term" value="C:cytosol"/>
    <property type="evidence" value="ECO:0007669"/>
    <property type="project" value="TreeGrafter"/>
</dbReference>
<reference evidence="2" key="1">
    <citation type="submission" date="2022-11" db="UniProtKB">
        <authorList>
            <consortium name="WormBaseParasite"/>
        </authorList>
    </citation>
    <scope>IDENTIFICATION</scope>
</reference>
<evidence type="ECO:0000313" key="2">
    <source>
        <dbReference type="WBParaSite" id="nRc.2.0.1.t25498-RA"/>
    </source>
</evidence>
<dbReference type="GO" id="GO:0005634">
    <property type="term" value="C:nucleus"/>
    <property type="evidence" value="ECO:0007669"/>
    <property type="project" value="TreeGrafter"/>
</dbReference>
<dbReference type="WBParaSite" id="nRc.2.0.1.t25498-RA">
    <property type="protein sequence ID" value="nRc.2.0.1.t25498-RA"/>
    <property type="gene ID" value="nRc.2.0.1.g25498"/>
</dbReference>
<dbReference type="GO" id="GO:0010499">
    <property type="term" value="P:proteasomal ubiquitin-independent protein catabolic process"/>
    <property type="evidence" value="ECO:0007669"/>
    <property type="project" value="TreeGrafter"/>
</dbReference>